<gene>
    <name evidence="1" type="ORF">B9T62_18095</name>
</gene>
<keyword evidence="2" id="KW-1185">Reference proteome</keyword>
<dbReference type="AlphaFoldDB" id="A0A2Z2KAB4"/>
<evidence type="ECO:0000313" key="1">
    <source>
        <dbReference type="EMBL" id="ASA22524.1"/>
    </source>
</evidence>
<evidence type="ECO:0000313" key="2">
    <source>
        <dbReference type="Proteomes" id="UP000249890"/>
    </source>
</evidence>
<sequence length="228" mass="25430">MAGTTVNSFRISELGLSDEVLAFAELEKDPLFHKIAPGKYSYYIARSLEMGRAAAVPLQGQPVRCLLEQAGVAFEIKPASGSSALRLALRAQLDFSGRTPWINVYQDSMEQLREAALAGGGAYGALSLDEVMDIHLAHEYYHLLEYRADQFTSDVLEPVECMRIGPFRRQAAILQASEIAAHAFCKELLNLPYLPSLLDNIYVWQTSKLERVQIQEIVGRWKAIVGER</sequence>
<reference evidence="1 2" key="1">
    <citation type="submission" date="2017-06" db="EMBL/GenBank/DDBJ databases">
        <title>Complete genome sequence of Paenibacillus donghaensis KCTC 13049T isolated from East Sea sediment, South Korea.</title>
        <authorList>
            <person name="Jung B.K."/>
            <person name="Hong S.-J."/>
            <person name="Shin J.-H."/>
        </authorList>
    </citation>
    <scope>NUCLEOTIDE SEQUENCE [LARGE SCALE GENOMIC DNA]</scope>
    <source>
        <strain evidence="1 2">KCTC 13049</strain>
    </source>
</reference>
<name>A0A2Z2KAB4_9BACL</name>
<dbReference type="EMBL" id="CP021780">
    <property type="protein sequence ID" value="ASA22524.1"/>
    <property type="molecule type" value="Genomic_DNA"/>
</dbReference>
<dbReference type="KEGG" id="pdh:B9T62_18095"/>
<dbReference type="OrthoDB" id="1842465at2"/>
<proteinExistence type="predicted"/>
<dbReference type="RefSeq" id="WP_087916522.1">
    <property type="nucleotide sequence ID" value="NZ_CP021780.1"/>
</dbReference>
<dbReference type="Proteomes" id="UP000249890">
    <property type="component" value="Chromosome"/>
</dbReference>
<accession>A0A2Z2KAB4</accession>
<organism evidence="1 2">
    <name type="scientific">Paenibacillus donghaensis</name>
    <dbReference type="NCBI Taxonomy" id="414771"/>
    <lineage>
        <taxon>Bacteria</taxon>
        <taxon>Bacillati</taxon>
        <taxon>Bacillota</taxon>
        <taxon>Bacilli</taxon>
        <taxon>Bacillales</taxon>
        <taxon>Paenibacillaceae</taxon>
        <taxon>Paenibacillus</taxon>
    </lineage>
</organism>
<protein>
    <submittedName>
        <fullName evidence="1">Uncharacterized protein</fullName>
    </submittedName>
</protein>